<feature type="region of interest" description="Disordered" evidence="1">
    <location>
        <begin position="560"/>
        <end position="583"/>
    </location>
</feature>
<evidence type="ECO:0000256" key="1">
    <source>
        <dbReference type="SAM" id="MobiDB-lite"/>
    </source>
</evidence>
<evidence type="ECO:0000313" key="3">
    <source>
        <dbReference type="EMBL" id="KAJ2784767.1"/>
    </source>
</evidence>
<protein>
    <recommendedName>
        <fullName evidence="2">Nucleoporin Nup120/160 beta-propeller domain-containing protein</fullName>
    </recommendedName>
</protein>
<feature type="non-terminal residue" evidence="3">
    <location>
        <position position="644"/>
    </location>
</feature>
<dbReference type="Proteomes" id="UP001140217">
    <property type="component" value="Unassembled WGS sequence"/>
</dbReference>
<organism evidence="3 4">
    <name type="scientific">Coemansia javaensis</name>
    <dbReference type="NCBI Taxonomy" id="2761396"/>
    <lineage>
        <taxon>Eukaryota</taxon>
        <taxon>Fungi</taxon>
        <taxon>Fungi incertae sedis</taxon>
        <taxon>Zoopagomycota</taxon>
        <taxon>Kickxellomycotina</taxon>
        <taxon>Kickxellomycetes</taxon>
        <taxon>Kickxellales</taxon>
        <taxon>Kickxellaceae</taxon>
        <taxon>Coemansia</taxon>
    </lineage>
</organism>
<keyword evidence="4" id="KW-1185">Reference proteome</keyword>
<feature type="compositionally biased region" description="Acidic residues" evidence="1">
    <location>
        <begin position="564"/>
        <end position="580"/>
    </location>
</feature>
<dbReference type="Pfam" id="PF11715">
    <property type="entry name" value="Beta-prop_Nup120_160"/>
    <property type="match status" value="1"/>
</dbReference>
<feature type="compositionally biased region" description="Basic and acidic residues" evidence="1">
    <location>
        <begin position="115"/>
        <end position="124"/>
    </location>
</feature>
<feature type="region of interest" description="Disordered" evidence="1">
    <location>
        <begin position="99"/>
        <end position="124"/>
    </location>
</feature>
<evidence type="ECO:0000313" key="4">
    <source>
        <dbReference type="Proteomes" id="UP001140217"/>
    </source>
</evidence>
<name>A0A9W8HL74_9FUNG</name>
<feature type="domain" description="Nucleoporin Nup120/160 beta-propeller" evidence="2">
    <location>
        <begin position="81"/>
        <end position="338"/>
    </location>
</feature>
<dbReference type="EMBL" id="JANBUL010000020">
    <property type="protein sequence ID" value="KAJ2784767.1"/>
    <property type="molecule type" value="Genomic_DNA"/>
</dbReference>
<evidence type="ECO:0000259" key="2">
    <source>
        <dbReference type="Pfam" id="PF11715"/>
    </source>
</evidence>
<gene>
    <name evidence="3" type="ORF">H4R18_000894</name>
</gene>
<proteinExistence type="predicted"/>
<feature type="region of interest" description="Disordered" evidence="1">
    <location>
        <begin position="622"/>
        <end position="644"/>
    </location>
</feature>
<comment type="caution">
    <text evidence="3">The sequence shown here is derived from an EMBL/GenBank/DDBJ whole genome shotgun (WGS) entry which is preliminary data.</text>
</comment>
<dbReference type="OrthoDB" id="5567507at2759"/>
<feature type="compositionally biased region" description="Acidic residues" evidence="1">
    <location>
        <begin position="104"/>
        <end position="114"/>
    </location>
</feature>
<feature type="compositionally biased region" description="Low complexity" evidence="1">
    <location>
        <begin position="622"/>
        <end position="636"/>
    </location>
</feature>
<dbReference type="InterPro" id="IPR059141">
    <property type="entry name" value="Beta-prop_Nup120_160"/>
</dbReference>
<sequence>MEGPGDGRGGNHLQLQLYKAVPQHPDNIFPYTQFLPEHVVPSPRTGTSGAGQAAYSDRLAAHVEGSAKSSLYTLSSQPDVCIQWRVLADRRTLELRPMRWVGSDDGDDDDDDHGDDGQEQGRDEATACVTSTWRFDAPILANVVIAETPGTSEDATTTTTTTAVSVAVCSQDGVMYRLWFPSVWAISSAATAAEACTGWHEIEWCRDSSGSGGKAAAGRRPVLFDGIGAQALAVVCEDSAVVWLQWRDVAAGARGSLRRFVVERTTSSSGIMQSVRGLLPRLLLRRGGADEGDGGGCERPISFAATQVLDGSVQYAVTLSRDRRLRFWSSAAGSAWQHEEYLPQLDALGVPVAETATATATATHPRAPPPPPPLLPAGDGAQSYVRIVEHSASVLSHDSEMEARRAAAFGVLAFVPDEAAPYFVLLQVAIDGQSRIAGVQTLMYKAAGSSNNHNGGSRLMDFQLVYHDEVAAALVEGPGGRAVEEEVASPYWTLWALWERDQEAALAYTHFGLRAEAGRRGLRFEGHPVLGERWYAALALQPGLRPTGDGPRISEIEARLQREGEEEEEDEEGEDDDDNSASDSGVVQVAEIAAAFLDHVFHPVRFDRGVVEHALGAYVAAAGGGSPDSSAQQQQHQHQHQHQH</sequence>
<accession>A0A9W8HL74</accession>
<reference evidence="3" key="1">
    <citation type="submission" date="2022-07" db="EMBL/GenBank/DDBJ databases">
        <title>Phylogenomic reconstructions and comparative analyses of Kickxellomycotina fungi.</title>
        <authorList>
            <person name="Reynolds N.K."/>
            <person name="Stajich J.E."/>
            <person name="Barry K."/>
            <person name="Grigoriev I.V."/>
            <person name="Crous P."/>
            <person name="Smith M.E."/>
        </authorList>
    </citation>
    <scope>NUCLEOTIDE SEQUENCE</scope>
    <source>
        <strain evidence="3">NBRC 105414</strain>
    </source>
</reference>
<dbReference type="AlphaFoldDB" id="A0A9W8HL74"/>